<evidence type="ECO:0000313" key="3">
    <source>
        <dbReference type="EMBL" id="MBA0851465.1"/>
    </source>
</evidence>
<dbReference type="FunFam" id="3.40.50.150:FF:000167">
    <property type="entry name" value="Protein arginine N-methyltransferase"/>
    <property type="match status" value="1"/>
</dbReference>
<reference evidence="3 4" key="1">
    <citation type="journal article" date="2019" name="Genome Biol. Evol.">
        <title>Insights into the evolution of the New World diploid cottons (Gossypium, subgenus Houzingenia) based on genome sequencing.</title>
        <authorList>
            <person name="Grover C.E."/>
            <person name="Arick M.A. 2nd"/>
            <person name="Thrash A."/>
            <person name="Conover J.L."/>
            <person name="Sanders W.S."/>
            <person name="Peterson D.G."/>
            <person name="Frelichowski J.E."/>
            <person name="Scheffler J.A."/>
            <person name="Scheffler B.E."/>
            <person name="Wendel J.F."/>
        </authorList>
    </citation>
    <scope>NUCLEOTIDE SEQUENCE [LARGE SCALE GENOMIC DNA]</scope>
    <source>
        <strain evidence="3">1</strain>
        <tissue evidence="3">Leaf</tissue>
    </source>
</reference>
<keyword evidence="2" id="KW-0489">Methyltransferase</keyword>
<accession>A0A7J9KY78</accession>
<keyword evidence="1 2" id="KW-0949">S-adenosyl-L-methionine</keyword>
<evidence type="ECO:0000256" key="2">
    <source>
        <dbReference type="PROSITE-ProRule" id="PRU01015"/>
    </source>
</evidence>
<sequence>MSSDSSHRLFQLKLDPLTGNSEWVVIEDNDDLPDCPKEPLLATTSYLDMLNDSCRNKSFRSAIERTVTKPCHVLDIGAGTGLLSMMAARAMGLNGTVTACESYLPMAKLMRKVLHRNRMGKAISLINKRSDELEVGVDIPSRADVLVSEILDSELLGEGLIPTLQHAYDKLLVENPLTVPFRAVTYGQLVESTYLWKLHDLSGIEAKVSDGIHLVPTGSDSIIHVKSRQYPMHCDAIREEIKLLSEPFEIFEFDFWKRPESNGETKVQVKAIDDGNIHAIVSWWVLQLDREGTVFYSTAPRWINSPANIGKGMSVSRGEEVLLEATHTETSVSYNLNVQVPKTDTRQHDHNIRDFQLLLSPERIAIYGDRKWRSSVLAAVRNAGRVNPLCVVVDDSIFLTLLAANLSKTSHVLSLFPGLREKGAQYLETVVKANGFSMDRVE</sequence>
<dbReference type="InterPro" id="IPR029063">
    <property type="entry name" value="SAM-dependent_MTases_sf"/>
</dbReference>
<dbReference type="EMBL" id="JABFAF010000003">
    <property type="protein sequence ID" value="MBA0851465.1"/>
    <property type="molecule type" value="Genomic_DNA"/>
</dbReference>
<name>A0A7J9KY78_GOSSC</name>
<dbReference type="Gene3D" id="3.40.50.150">
    <property type="entry name" value="Vaccinia Virus protein VP39"/>
    <property type="match status" value="2"/>
</dbReference>
<evidence type="ECO:0000313" key="4">
    <source>
        <dbReference type="Proteomes" id="UP000593576"/>
    </source>
</evidence>
<dbReference type="OrthoDB" id="412876at2759"/>
<comment type="caution">
    <text evidence="3">The sequence shown here is derived from an EMBL/GenBank/DDBJ whole genome shotgun (WGS) entry which is preliminary data.</text>
</comment>
<keyword evidence="2" id="KW-0808">Transferase</keyword>
<dbReference type="Proteomes" id="UP000593576">
    <property type="component" value="Unassembled WGS sequence"/>
</dbReference>
<dbReference type="AlphaFoldDB" id="A0A7J9KY78"/>
<dbReference type="GO" id="GO:0032259">
    <property type="term" value="P:methylation"/>
    <property type="evidence" value="ECO:0007669"/>
    <property type="project" value="UniProtKB-KW"/>
</dbReference>
<organism evidence="3 4">
    <name type="scientific">Gossypium schwendimanii</name>
    <name type="common">Cotton</name>
    <dbReference type="NCBI Taxonomy" id="34291"/>
    <lineage>
        <taxon>Eukaryota</taxon>
        <taxon>Viridiplantae</taxon>
        <taxon>Streptophyta</taxon>
        <taxon>Embryophyta</taxon>
        <taxon>Tracheophyta</taxon>
        <taxon>Spermatophyta</taxon>
        <taxon>Magnoliopsida</taxon>
        <taxon>eudicotyledons</taxon>
        <taxon>Gunneridae</taxon>
        <taxon>Pentapetalae</taxon>
        <taxon>rosids</taxon>
        <taxon>malvids</taxon>
        <taxon>Malvales</taxon>
        <taxon>Malvaceae</taxon>
        <taxon>Malvoideae</taxon>
        <taxon>Gossypium</taxon>
    </lineage>
</organism>
<dbReference type="SUPFAM" id="SSF53335">
    <property type="entry name" value="S-adenosyl-L-methionine-dependent methyltransferases"/>
    <property type="match status" value="1"/>
</dbReference>
<dbReference type="Gene3D" id="2.70.160.11">
    <property type="entry name" value="Hnrnp arginine n-methyltransferase1"/>
    <property type="match status" value="1"/>
</dbReference>
<dbReference type="PROSITE" id="PS51678">
    <property type="entry name" value="SAM_MT_PRMT"/>
    <property type="match status" value="1"/>
</dbReference>
<gene>
    <name evidence="3" type="ORF">Goshw_020370</name>
</gene>
<dbReference type="InterPro" id="IPR025799">
    <property type="entry name" value="Arg_MeTrfase"/>
</dbReference>
<protein>
    <recommendedName>
        <fullName evidence="5">Protein arginine N-methyltransferase</fullName>
    </recommendedName>
</protein>
<evidence type="ECO:0000256" key="1">
    <source>
        <dbReference type="ARBA" id="ARBA00022691"/>
    </source>
</evidence>
<keyword evidence="4" id="KW-1185">Reference proteome</keyword>
<evidence type="ECO:0008006" key="5">
    <source>
        <dbReference type="Google" id="ProtNLM"/>
    </source>
</evidence>
<dbReference type="GO" id="GO:0016274">
    <property type="term" value="F:protein-arginine N-methyltransferase activity"/>
    <property type="evidence" value="ECO:0007669"/>
    <property type="project" value="InterPro"/>
</dbReference>
<dbReference type="GO" id="GO:0042054">
    <property type="term" value="F:histone methyltransferase activity"/>
    <property type="evidence" value="ECO:0007669"/>
    <property type="project" value="TreeGrafter"/>
</dbReference>
<proteinExistence type="predicted"/>
<feature type="non-terminal residue" evidence="3">
    <location>
        <position position="442"/>
    </location>
</feature>
<dbReference type="PANTHER" id="PTHR11006">
    <property type="entry name" value="PROTEIN ARGININE N-METHYLTRANSFERASE"/>
    <property type="match status" value="1"/>
</dbReference>
<dbReference type="PANTHER" id="PTHR11006:SF4">
    <property type="entry name" value="PROTEIN ARGININE N-METHYLTRANSFERASE 7"/>
    <property type="match status" value="1"/>
</dbReference>